<comment type="caution">
    <text evidence="3">The sequence shown here is derived from an EMBL/GenBank/DDBJ whole genome shotgun (WGS) entry which is preliminary data.</text>
</comment>
<evidence type="ECO:0000313" key="3">
    <source>
        <dbReference type="EMBL" id="CAG9971639.1"/>
    </source>
</evidence>
<feature type="region of interest" description="Disordered" evidence="2">
    <location>
        <begin position="58"/>
        <end position="101"/>
    </location>
</feature>
<keyword evidence="1" id="KW-0175">Coiled coil</keyword>
<evidence type="ECO:0000313" key="4">
    <source>
        <dbReference type="Proteomes" id="UP000754883"/>
    </source>
</evidence>
<dbReference type="AlphaFoldDB" id="A0A9N9U3W7"/>
<evidence type="ECO:0000256" key="2">
    <source>
        <dbReference type="SAM" id="MobiDB-lite"/>
    </source>
</evidence>
<feature type="region of interest" description="Disordered" evidence="2">
    <location>
        <begin position="1"/>
        <end position="23"/>
    </location>
</feature>
<sequence length="101" mass="10753">MAAPREDPAPSGPSKAQGDANDLAQAYRELLRGEQAATALEANLSNLESKLDALLAAYEPAETTEEGGEDSAAGEATKKTSEKKEKPTQQSKEDPQDEKKH</sequence>
<reference evidence="3 4" key="2">
    <citation type="submission" date="2021-10" db="EMBL/GenBank/DDBJ databases">
        <authorList>
            <person name="Piombo E."/>
        </authorList>
    </citation>
    <scope>NUCLEOTIDE SEQUENCE [LARGE SCALE GENOMIC DNA]</scope>
</reference>
<accession>A0A9N9U3W7</accession>
<feature type="compositionally biased region" description="Basic and acidic residues" evidence="2">
    <location>
        <begin position="76"/>
        <end position="101"/>
    </location>
</feature>
<dbReference type="EMBL" id="CABFNO020001240">
    <property type="protein sequence ID" value="CAG9971639.1"/>
    <property type="molecule type" value="Genomic_DNA"/>
</dbReference>
<proteinExistence type="predicted"/>
<reference evidence="4" key="1">
    <citation type="submission" date="2019-06" db="EMBL/GenBank/DDBJ databases">
        <authorList>
            <person name="Broberg M."/>
        </authorList>
    </citation>
    <scope>NUCLEOTIDE SEQUENCE [LARGE SCALE GENOMIC DNA]</scope>
</reference>
<feature type="coiled-coil region" evidence="1">
    <location>
        <begin position="30"/>
        <end position="57"/>
    </location>
</feature>
<dbReference type="Proteomes" id="UP000754883">
    <property type="component" value="Unassembled WGS sequence"/>
</dbReference>
<evidence type="ECO:0000256" key="1">
    <source>
        <dbReference type="SAM" id="Coils"/>
    </source>
</evidence>
<dbReference type="OrthoDB" id="5398685at2759"/>
<name>A0A9N9U3W7_9HYPO</name>
<protein>
    <submittedName>
        <fullName evidence="3">Uncharacterized protein</fullName>
    </submittedName>
</protein>
<gene>
    <name evidence="3" type="ORF">CBYS24578_00000571</name>
</gene>
<keyword evidence="4" id="KW-1185">Reference proteome</keyword>
<organism evidence="3 4">
    <name type="scientific">Clonostachys byssicola</name>
    <dbReference type="NCBI Taxonomy" id="160290"/>
    <lineage>
        <taxon>Eukaryota</taxon>
        <taxon>Fungi</taxon>
        <taxon>Dikarya</taxon>
        <taxon>Ascomycota</taxon>
        <taxon>Pezizomycotina</taxon>
        <taxon>Sordariomycetes</taxon>
        <taxon>Hypocreomycetidae</taxon>
        <taxon>Hypocreales</taxon>
        <taxon>Bionectriaceae</taxon>
        <taxon>Clonostachys</taxon>
    </lineage>
</organism>